<dbReference type="OrthoDB" id="5372616at2"/>
<dbReference type="Gene3D" id="3.40.190.10">
    <property type="entry name" value="Periplasmic binding protein-like II"/>
    <property type="match status" value="1"/>
</dbReference>
<evidence type="ECO:0000313" key="1">
    <source>
        <dbReference type="EMBL" id="AXX95356.1"/>
    </source>
</evidence>
<evidence type="ECO:0000313" key="3">
    <source>
        <dbReference type="Proteomes" id="UP000262582"/>
    </source>
</evidence>
<gene>
    <name evidence="1" type="ORF">AELL_1703</name>
    <name evidence="2" type="ORF">CP962_10625</name>
</gene>
<sequence length="292" mass="34079">MFKKLLFSFVIVLLFTSCSLENKEKLRISATTWIGYTPLFYAKEKGWLEPLNIKLLNVVSLSENMYLYKAGNADAYVGTQYEYNFLANTTNSLIPVILFDKSNGGDVVMGNLDIEEFQNKNTPIDVYLEMDSINSILFEEFIKKYNLQNKQFNYINKDQAFISRLSNLENPTIIITYVPYNISLEKHGFKELASTKNNPDLLIVDALFMQKDKFLQNRETFIELKKLIDKSITNLENDPKEFYQTINSYLPNTNYEEFMKSLDDIIWLNKDIPEKTIEKLSNHNLPTRDIIK</sequence>
<evidence type="ECO:0000313" key="2">
    <source>
        <dbReference type="EMBL" id="RXI29517.1"/>
    </source>
</evidence>
<dbReference type="Proteomes" id="UP000262582">
    <property type="component" value="Chromosome"/>
</dbReference>
<dbReference type="SUPFAM" id="SSF53850">
    <property type="entry name" value="Periplasmic binding protein-like II"/>
    <property type="match status" value="1"/>
</dbReference>
<reference evidence="2 4" key="1">
    <citation type="submission" date="2017-09" db="EMBL/GenBank/DDBJ databases">
        <title>Genomics of the genus Arcobacter.</title>
        <authorList>
            <person name="Perez-Cataluna A."/>
            <person name="Figueras M.J."/>
            <person name="Salas-Masso N."/>
        </authorList>
    </citation>
    <scope>NUCLEOTIDE SEQUENCE [LARGE SCALE GENOMIC DNA]</scope>
    <source>
        <strain evidence="2 4">CECT 7837</strain>
    </source>
</reference>
<reference evidence="1 3" key="2">
    <citation type="submission" date="2018-08" db="EMBL/GenBank/DDBJ databases">
        <title>Complete genome of the Arcobacter ellisii type strain LMG 26155.</title>
        <authorList>
            <person name="Miller W.G."/>
            <person name="Yee E."/>
            <person name="Bono J.L."/>
        </authorList>
    </citation>
    <scope>NUCLEOTIDE SEQUENCE [LARGE SCALE GENOMIC DNA]</scope>
    <source>
        <strain evidence="1 3">LMG 26155</strain>
    </source>
</reference>
<dbReference type="KEGG" id="aell:AELL_1703"/>
<protein>
    <recommendedName>
        <fullName evidence="5">Nitrate/sulfonate/bicarbonate ABC transporter, periplasmic substrate-binding protein</fullName>
    </recommendedName>
</protein>
<dbReference type="AlphaFoldDB" id="A0A347U928"/>
<dbReference type="RefSeq" id="WP_118917529.1">
    <property type="nucleotide sequence ID" value="NZ_CP032097.1"/>
</dbReference>
<proteinExistence type="predicted"/>
<dbReference type="Proteomes" id="UP000290588">
    <property type="component" value="Unassembled WGS sequence"/>
</dbReference>
<accession>A0A347U928</accession>
<dbReference type="PROSITE" id="PS51257">
    <property type="entry name" value="PROKAR_LIPOPROTEIN"/>
    <property type="match status" value="1"/>
</dbReference>
<dbReference type="EMBL" id="CP032097">
    <property type="protein sequence ID" value="AXX95356.1"/>
    <property type="molecule type" value="Genomic_DNA"/>
</dbReference>
<evidence type="ECO:0000313" key="4">
    <source>
        <dbReference type="Proteomes" id="UP000290588"/>
    </source>
</evidence>
<dbReference type="EMBL" id="NXIG01000011">
    <property type="protein sequence ID" value="RXI29517.1"/>
    <property type="molecule type" value="Genomic_DNA"/>
</dbReference>
<evidence type="ECO:0008006" key="5">
    <source>
        <dbReference type="Google" id="ProtNLM"/>
    </source>
</evidence>
<keyword evidence="3" id="KW-1185">Reference proteome</keyword>
<organism evidence="2 4">
    <name type="scientific">Arcobacter ellisii</name>
    <dbReference type="NCBI Taxonomy" id="913109"/>
    <lineage>
        <taxon>Bacteria</taxon>
        <taxon>Pseudomonadati</taxon>
        <taxon>Campylobacterota</taxon>
        <taxon>Epsilonproteobacteria</taxon>
        <taxon>Campylobacterales</taxon>
        <taxon>Arcobacteraceae</taxon>
        <taxon>Arcobacter</taxon>
    </lineage>
</organism>
<name>A0A347U928_9BACT</name>